<accession>A0ACD6AAU5</accession>
<sequence>MQVKVNLSMETLGQVQAEQHLSARAVKGPGPPPLAIPARDPASIIEPRPPQPPPPPPPPGDRHAPRVTFPSATATPTSRASSSGNSEFNGEENKKGWMPKMDFPKFHGEDVRIWVDTCNTFFQLYSIAEGFKVSAATMYMRDSAAHWYQAYKQTSPWHDWPMFCEAVLAEFEGNTQRDKTRELLTLCQTGYVEEYKRQFDILVYQIKLYDPHIGGMMLVQQFILGLKEELRTTVEVQLPNSVAEAAAFAAVQEGVLERAKGVGKSTFKKHLVGNGKDNSGVGSFTNKFEKGELWKARQLKDYRTANELCFKCGEKYAPRHQCTMPVLMQAKAMEATEILFDEILDQLENSELAECHVSVNALSGSTDNGTIQLQTLVGNQTVLLLIDSGSSHSFIDQNMVNQLNLTTHKMAATRVKVANGEVVMCNKVVPAFTWWVQGNTFSQDMKVLNLGGYDGILGMDWLKQWGLM</sequence>
<evidence type="ECO:0000313" key="1">
    <source>
        <dbReference type="EnsemblPlants" id="AVESA.00010b.r2.7CG0710110.1.CDS.1"/>
    </source>
</evidence>
<protein>
    <submittedName>
        <fullName evidence="1">Uncharacterized protein</fullName>
    </submittedName>
</protein>
<dbReference type="Proteomes" id="UP001732700">
    <property type="component" value="Chromosome 7C"/>
</dbReference>
<organism evidence="1 2">
    <name type="scientific">Avena sativa</name>
    <name type="common">Oat</name>
    <dbReference type="NCBI Taxonomy" id="4498"/>
    <lineage>
        <taxon>Eukaryota</taxon>
        <taxon>Viridiplantae</taxon>
        <taxon>Streptophyta</taxon>
        <taxon>Embryophyta</taxon>
        <taxon>Tracheophyta</taxon>
        <taxon>Spermatophyta</taxon>
        <taxon>Magnoliopsida</taxon>
        <taxon>Liliopsida</taxon>
        <taxon>Poales</taxon>
        <taxon>Poaceae</taxon>
        <taxon>BOP clade</taxon>
        <taxon>Pooideae</taxon>
        <taxon>Poodae</taxon>
        <taxon>Poeae</taxon>
        <taxon>Poeae Chloroplast Group 1 (Aveneae type)</taxon>
        <taxon>Aveninae</taxon>
        <taxon>Avena</taxon>
    </lineage>
</organism>
<evidence type="ECO:0000313" key="2">
    <source>
        <dbReference type="Proteomes" id="UP001732700"/>
    </source>
</evidence>
<reference evidence="1" key="1">
    <citation type="submission" date="2021-05" db="EMBL/GenBank/DDBJ databases">
        <authorList>
            <person name="Scholz U."/>
            <person name="Mascher M."/>
            <person name="Fiebig A."/>
        </authorList>
    </citation>
    <scope>NUCLEOTIDE SEQUENCE [LARGE SCALE GENOMIC DNA]</scope>
</reference>
<dbReference type="EnsemblPlants" id="AVESA.00010b.r2.7CG0710110.1">
    <property type="protein sequence ID" value="AVESA.00010b.r2.7CG0710110.1.CDS.1"/>
    <property type="gene ID" value="AVESA.00010b.r2.7CG0710110"/>
</dbReference>
<reference evidence="1" key="2">
    <citation type="submission" date="2025-09" db="UniProtKB">
        <authorList>
            <consortium name="EnsemblPlants"/>
        </authorList>
    </citation>
    <scope>IDENTIFICATION</scope>
</reference>
<name>A0ACD6AAU5_AVESA</name>
<proteinExistence type="predicted"/>
<keyword evidence="2" id="KW-1185">Reference proteome</keyword>